<evidence type="ECO:0000313" key="3">
    <source>
        <dbReference type="EnsemblProtists" id="EOD10911"/>
    </source>
</evidence>
<proteinExistence type="predicted"/>
<keyword evidence="1" id="KW-0863">Zinc-finger</keyword>
<name>A0A0D3II26_EMIH1</name>
<dbReference type="RefSeq" id="XP_005763340.1">
    <property type="nucleotide sequence ID" value="XM_005763283.1"/>
</dbReference>
<keyword evidence="4" id="KW-1185">Reference proteome</keyword>
<sequence length="172" mass="18534">MTKNNEDGDSCSACMSRPRTVQNQPCGHAMLCELCTFRIIDPRSQSCQCPLCRREVTSFRFLPSTNAGVVRAARMDTYEVAADDSAALDWPTELRQAAALLEQGELRQALEKAASVVGALELKLQASTAEPEPTGEAGAQAFATLLEFLQAMQDSDSEEVAAAASTRLYPTA</sequence>
<dbReference type="Gene3D" id="3.30.40.10">
    <property type="entry name" value="Zinc/RING finger domain, C3HC4 (zinc finger)"/>
    <property type="match status" value="1"/>
</dbReference>
<accession>A0A0D3II26</accession>
<dbReference type="EnsemblProtists" id="EOD10911">
    <property type="protein sequence ID" value="EOD10911"/>
    <property type="gene ID" value="EMIHUDRAFT_215195"/>
</dbReference>
<reference evidence="3" key="2">
    <citation type="submission" date="2024-10" db="UniProtKB">
        <authorList>
            <consortium name="EnsemblProtists"/>
        </authorList>
    </citation>
    <scope>IDENTIFICATION</scope>
</reference>
<dbReference type="GO" id="GO:0008270">
    <property type="term" value="F:zinc ion binding"/>
    <property type="evidence" value="ECO:0007669"/>
    <property type="project" value="UniProtKB-KW"/>
</dbReference>
<dbReference type="Pfam" id="PF13920">
    <property type="entry name" value="zf-C3HC4_3"/>
    <property type="match status" value="1"/>
</dbReference>
<dbReference type="PROSITE" id="PS50089">
    <property type="entry name" value="ZF_RING_2"/>
    <property type="match status" value="1"/>
</dbReference>
<dbReference type="Proteomes" id="UP000013827">
    <property type="component" value="Unassembled WGS sequence"/>
</dbReference>
<organism evidence="3 4">
    <name type="scientific">Emiliania huxleyi (strain CCMP1516)</name>
    <dbReference type="NCBI Taxonomy" id="280463"/>
    <lineage>
        <taxon>Eukaryota</taxon>
        <taxon>Haptista</taxon>
        <taxon>Haptophyta</taxon>
        <taxon>Prymnesiophyceae</taxon>
        <taxon>Isochrysidales</taxon>
        <taxon>Noelaerhabdaceae</taxon>
        <taxon>Emiliania</taxon>
    </lineage>
</organism>
<reference evidence="4" key="1">
    <citation type="journal article" date="2013" name="Nature">
        <title>Pan genome of the phytoplankton Emiliania underpins its global distribution.</title>
        <authorList>
            <person name="Read B.A."/>
            <person name="Kegel J."/>
            <person name="Klute M.J."/>
            <person name="Kuo A."/>
            <person name="Lefebvre S.C."/>
            <person name="Maumus F."/>
            <person name="Mayer C."/>
            <person name="Miller J."/>
            <person name="Monier A."/>
            <person name="Salamov A."/>
            <person name="Young J."/>
            <person name="Aguilar M."/>
            <person name="Claverie J.M."/>
            <person name="Frickenhaus S."/>
            <person name="Gonzalez K."/>
            <person name="Herman E.K."/>
            <person name="Lin Y.C."/>
            <person name="Napier J."/>
            <person name="Ogata H."/>
            <person name="Sarno A.F."/>
            <person name="Shmutz J."/>
            <person name="Schroeder D."/>
            <person name="de Vargas C."/>
            <person name="Verret F."/>
            <person name="von Dassow P."/>
            <person name="Valentin K."/>
            <person name="Van de Peer Y."/>
            <person name="Wheeler G."/>
            <person name="Dacks J.B."/>
            <person name="Delwiche C.F."/>
            <person name="Dyhrman S.T."/>
            <person name="Glockner G."/>
            <person name="John U."/>
            <person name="Richards T."/>
            <person name="Worden A.Z."/>
            <person name="Zhang X."/>
            <person name="Grigoriev I.V."/>
            <person name="Allen A.E."/>
            <person name="Bidle K."/>
            <person name="Borodovsky M."/>
            <person name="Bowler C."/>
            <person name="Brownlee C."/>
            <person name="Cock J.M."/>
            <person name="Elias M."/>
            <person name="Gladyshev V.N."/>
            <person name="Groth M."/>
            <person name="Guda C."/>
            <person name="Hadaegh A."/>
            <person name="Iglesias-Rodriguez M.D."/>
            <person name="Jenkins J."/>
            <person name="Jones B.M."/>
            <person name="Lawson T."/>
            <person name="Leese F."/>
            <person name="Lindquist E."/>
            <person name="Lobanov A."/>
            <person name="Lomsadze A."/>
            <person name="Malik S.B."/>
            <person name="Marsh M.E."/>
            <person name="Mackinder L."/>
            <person name="Mock T."/>
            <person name="Mueller-Roeber B."/>
            <person name="Pagarete A."/>
            <person name="Parker M."/>
            <person name="Probert I."/>
            <person name="Quesneville H."/>
            <person name="Raines C."/>
            <person name="Rensing S.A."/>
            <person name="Riano-Pachon D.M."/>
            <person name="Richier S."/>
            <person name="Rokitta S."/>
            <person name="Shiraiwa Y."/>
            <person name="Soanes D.M."/>
            <person name="van der Giezen M."/>
            <person name="Wahlund T.M."/>
            <person name="Williams B."/>
            <person name="Wilson W."/>
            <person name="Wolfe G."/>
            <person name="Wurch L.L."/>
        </authorList>
    </citation>
    <scope>NUCLEOTIDE SEQUENCE</scope>
</reference>
<dbReference type="SUPFAM" id="SSF57850">
    <property type="entry name" value="RING/U-box"/>
    <property type="match status" value="1"/>
</dbReference>
<keyword evidence="1" id="KW-0862">Zinc</keyword>
<dbReference type="GeneID" id="17257081"/>
<dbReference type="PaxDb" id="2903-EOD10911"/>
<protein>
    <recommendedName>
        <fullName evidence="2">RING-type domain-containing protein</fullName>
    </recommendedName>
</protein>
<dbReference type="InterPro" id="IPR013083">
    <property type="entry name" value="Znf_RING/FYVE/PHD"/>
</dbReference>
<keyword evidence="1" id="KW-0479">Metal-binding</keyword>
<dbReference type="InterPro" id="IPR001841">
    <property type="entry name" value="Znf_RING"/>
</dbReference>
<evidence type="ECO:0000256" key="1">
    <source>
        <dbReference type="PROSITE-ProRule" id="PRU00175"/>
    </source>
</evidence>
<evidence type="ECO:0000259" key="2">
    <source>
        <dbReference type="PROSITE" id="PS50089"/>
    </source>
</evidence>
<evidence type="ECO:0000313" key="4">
    <source>
        <dbReference type="Proteomes" id="UP000013827"/>
    </source>
</evidence>
<feature type="domain" description="RING-type" evidence="2">
    <location>
        <begin position="11"/>
        <end position="53"/>
    </location>
</feature>
<dbReference type="HOGENOM" id="CLU_1558137_0_0_1"/>
<dbReference type="AlphaFoldDB" id="A0A0D3II26"/>
<dbReference type="KEGG" id="ehx:EMIHUDRAFT_215195"/>